<gene>
    <name evidence="1" type="ORF">LCGC14_1378290</name>
</gene>
<reference evidence="1" key="1">
    <citation type="journal article" date="2015" name="Nature">
        <title>Complex archaea that bridge the gap between prokaryotes and eukaryotes.</title>
        <authorList>
            <person name="Spang A."/>
            <person name="Saw J.H."/>
            <person name="Jorgensen S.L."/>
            <person name="Zaremba-Niedzwiedzka K."/>
            <person name="Martijn J."/>
            <person name="Lind A.E."/>
            <person name="van Eijk R."/>
            <person name="Schleper C."/>
            <person name="Guy L."/>
            <person name="Ettema T.J."/>
        </authorList>
    </citation>
    <scope>NUCLEOTIDE SEQUENCE</scope>
</reference>
<comment type="caution">
    <text evidence="1">The sequence shown here is derived from an EMBL/GenBank/DDBJ whole genome shotgun (WGS) entry which is preliminary data.</text>
</comment>
<sequence>MAETRMRLRAGVGFDADDDGWLVAIEIWLEPDMTADDAIKFFLPTLYPSQDAALCAYMDDVRPNLIKPILERAKASGLTLEILKTTADEIVKALADRTPTNTN</sequence>
<organism evidence="1">
    <name type="scientific">marine sediment metagenome</name>
    <dbReference type="NCBI Taxonomy" id="412755"/>
    <lineage>
        <taxon>unclassified sequences</taxon>
        <taxon>metagenomes</taxon>
        <taxon>ecological metagenomes</taxon>
    </lineage>
</organism>
<dbReference type="AlphaFoldDB" id="A0A0F9N561"/>
<evidence type="ECO:0000313" key="1">
    <source>
        <dbReference type="EMBL" id="KKM76622.1"/>
    </source>
</evidence>
<dbReference type="EMBL" id="LAZR01008777">
    <property type="protein sequence ID" value="KKM76622.1"/>
    <property type="molecule type" value="Genomic_DNA"/>
</dbReference>
<name>A0A0F9N561_9ZZZZ</name>
<accession>A0A0F9N561</accession>
<proteinExistence type="predicted"/>
<protein>
    <submittedName>
        <fullName evidence="1">Uncharacterized protein</fullName>
    </submittedName>
</protein>